<organism evidence="3 4">
    <name type="scientific">Paenibacillus medicaginis</name>
    <dbReference type="NCBI Taxonomy" id="1470560"/>
    <lineage>
        <taxon>Bacteria</taxon>
        <taxon>Bacillati</taxon>
        <taxon>Bacillota</taxon>
        <taxon>Bacilli</taxon>
        <taxon>Bacillales</taxon>
        <taxon>Paenibacillaceae</taxon>
        <taxon>Paenibacillus</taxon>
    </lineage>
</organism>
<name>A0ABV5BVX5_9BACL</name>
<keyword evidence="1" id="KW-0175">Coiled coil</keyword>
<comment type="caution">
    <text evidence="3">The sequence shown here is derived from an EMBL/GenBank/DDBJ whole genome shotgun (WGS) entry which is preliminary data.</text>
</comment>
<evidence type="ECO:0000256" key="1">
    <source>
        <dbReference type="SAM" id="Coils"/>
    </source>
</evidence>
<keyword evidence="2" id="KW-0732">Signal</keyword>
<sequence length="276" mass="30879">MFRAVSGAAAFLICLTALYITGCTPMDNGRSPEEYFSLAVSSLAGKEEFQFHGMSGLRLGVSGEFHQQVHFEGKLRSHDQLTVSTVAPAGAEMEAAASAAQTGKSGLTENFYRLRGAWRGGTDAMAGRPGRLNPVSRLEELGKLEKQITLEKAAPRGTRMFRIEVSDRDAKKWMSAELQKEMDDVNRRFRRLAAKQPTPEHSKLNTELNAAWKKANDELVRRLEAAQVRTVYHLTVDRRTLLPQRLSSDTHILYQDQVGGVQEESLVTDTFFRDYK</sequence>
<evidence type="ECO:0000313" key="4">
    <source>
        <dbReference type="Proteomes" id="UP001580430"/>
    </source>
</evidence>
<feature type="coiled-coil region" evidence="1">
    <location>
        <begin position="175"/>
        <end position="229"/>
    </location>
</feature>
<gene>
    <name evidence="3" type="ORF">ACE5LO_03345</name>
</gene>
<evidence type="ECO:0000313" key="3">
    <source>
        <dbReference type="EMBL" id="MFB5759420.1"/>
    </source>
</evidence>
<accession>A0ABV5BVX5</accession>
<proteinExistence type="predicted"/>
<keyword evidence="4" id="KW-1185">Reference proteome</keyword>
<feature type="chain" id="PRO_5046790357" description="Lipoprotein" evidence="2">
    <location>
        <begin position="20"/>
        <end position="276"/>
    </location>
</feature>
<feature type="signal peptide" evidence="2">
    <location>
        <begin position="1"/>
        <end position="19"/>
    </location>
</feature>
<dbReference type="EMBL" id="JBHIRY010000002">
    <property type="protein sequence ID" value="MFB5759420.1"/>
    <property type="molecule type" value="Genomic_DNA"/>
</dbReference>
<reference evidence="3 4" key="1">
    <citation type="submission" date="2024-09" db="EMBL/GenBank/DDBJ databases">
        <title>Paenibacillus zeirhizospherea sp. nov., isolated from surface of the maize (Zea mays) roots in a horticulture field, Hungary.</title>
        <authorList>
            <person name="Marton D."/>
            <person name="Farkas M."/>
            <person name="Bedics A."/>
            <person name="Toth E."/>
            <person name="Tancsics A."/>
            <person name="Boka K."/>
            <person name="Marati G."/>
            <person name="Kriszt B."/>
            <person name="Cserhati M."/>
        </authorList>
    </citation>
    <scope>NUCLEOTIDE SEQUENCE [LARGE SCALE GENOMIC DNA]</scope>
    <source>
        <strain evidence="3 4">JCM 18446</strain>
    </source>
</reference>
<evidence type="ECO:0008006" key="5">
    <source>
        <dbReference type="Google" id="ProtNLM"/>
    </source>
</evidence>
<protein>
    <recommendedName>
        <fullName evidence="5">Lipoprotein</fullName>
    </recommendedName>
</protein>
<dbReference type="RefSeq" id="WP_375518654.1">
    <property type="nucleotide sequence ID" value="NZ_JBHIRY010000002.1"/>
</dbReference>
<dbReference type="Proteomes" id="UP001580430">
    <property type="component" value="Unassembled WGS sequence"/>
</dbReference>
<evidence type="ECO:0000256" key="2">
    <source>
        <dbReference type="SAM" id="SignalP"/>
    </source>
</evidence>